<dbReference type="WBParaSite" id="HPLM_0001546001-mRNA-1">
    <property type="protein sequence ID" value="HPLM_0001546001-mRNA-1"/>
    <property type="gene ID" value="HPLM_0001546001"/>
</dbReference>
<sequence>MEIKIVGLRNVWRYTDKPRSQTHGLFVYFMTVISNCNSSYSKFRGGFHRIFFPNIQARNRENTICPCKLWGTLQRKPGTTSNGAERENRMGGEKQRMKLLLFTLFTVAVSVVRAHEPLEDIKDEVIMTLQESPETKKSLEERIKVYDST</sequence>
<evidence type="ECO:0000313" key="1">
    <source>
        <dbReference type="EMBL" id="VDO56668.1"/>
    </source>
</evidence>
<dbReference type="AlphaFoldDB" id="A0A0N4WUW2"/>
<name>A0A0N4WUW2_HAEPC</name>
<reference evidence="1 2" key="2">
    <citation type="submission" date="2018-11" db="EMBL/GenBank/DDBJ databases">
        <authorList>
            <consortium name="Pathogen Informatics"/>
        </authorList>
    </citation>
    <scope>NUCLEOTIDE SEQUENCE [LARGE SCALE GENOMIC DNA]</scope>
    <source>
        <strain evidence="1 2">MHpl1</strain>
    </source>
</reference>
<protein>
    <submittedName>
        <fullName evidence="1 3">Uncharacterized protein</fullName>
    </submittedName>
</protein>
<accession>A0A0N4WUW2</accession>
<reference evidence="3" key="1">
    <citation type="submission" date="2017-02" db="UniProtKB">
        <authorList>
            <consortium name="WormBaseParasite"/>
        </authorList>
    </citation>
    <scope>IDENTIFICATION</scope>
</reference>
<evidence type="ECO:0000313" key="3">
    <source>
        <dbReference type="WBParaSite" id="HPLM_0001546001-mRNA-1"/>
    </source>
</evidence>
<proteinExistence type="predicted"/>
<dbReference type="Proteomes" id="UP000268014">
    <property type="component" value="Unassembled WGS sequence"/>
</dbReference>
<evidence type="ECO:0000313" key="2">
    <source>
        <dbReference type="Proteomes" id="UP000268014"/>
    </source>
</evidence>
<organism evidence="3">
    <name type="scientific">Haemonchus placei</name>
    <name type="common">Barber's pole worm</name>
    <dbReference type="NCBI Taxonomy" id="6290"/>
    <lineage>
        <taxon>Eukaryota</taxon>
        <taxon>Metazoa</taxon>
        <taxon>Ecdysozoa</taxon>
        <taxon>Nematoda</taxon>
        <taxon>Chromadorea</taxon>
        <taxon>Rhabditida</taxon>
        <taxon>Rhabditina</taxon>
        <taxon>Rhabditomorpha</taxon>
        <taxon>Strongyloidea</taxon>
        <taxon>Trichostrongylidae</taxon>
        <taxon>Haemonchus</taxon>
    </lineage>
</organism>
<gene>
    <name evidence="1" type="ORF">HPLM_LOCUS15452</name>
</gene>
<keyword evidence="2" id="KW-1185">Reference proteome</keyword>
<dbReference type="EMBL" id="UZAF01018985">
    <property type="protein sequence ID" value="VDO56668.1"/>
    <property type="molecule type" value="Genomic_DNA"/>
</dbReference>